<keyword evidence="4" id="KW-1185">Reference proteome</keyword>
<dbReference type="Pfam" id="PF00801">
    <property type="entry name" value="PKD"/>
    <property type="match status" value="2"/>
</dbReference>
<feature type="signal peptide" evidence="1">
    <location>
        <begin position="1"/>
        <end position="21"/>
    </location>
</feature>
<evidence type="ECO:0000256" key="1">
    <source>
        <dbReference type="SAM" id="SignalP"/>
    </source>
</evidence>
<name>A0A3N0E377_SINP1</name>
<dbReference type="Pfam" id="PF13385">
    <property type="entry name" value="Laminin_G_3"/>
    <property type="match status" value="1"/>
</dbReference>
<dbReference type="InterPro" id="IPR022409">
    <property type="entry name" value="PKD/Chitinase_dom"/>
</dbReference>
<feature type="domain" description="PKD" evidence="2">
    <location>
        <begin position="28"/>
        <end position="113"/>
    </location>
</feature>
<feature type="chain" id="PRO_5018274655" evidence="1">
    <location>
        <begin position="22"/>
        <end position="500"/>
    </location>
</feature>
<dbReference type="RefSeq" id="WP_123217336.1">
    <property type="nucleotide sequence ID" value="NZ_RJTM01000116.1"/>
</dbReference>
<evidence type="ECO:0000313" key="4">
    <source>
        <dbReference type="Proteomes" id="UP000267469"/>
    </source>
</evidence>
<dbReference type="SUPFAM" id="SSF49299">
    <property type="entry name" value="PKD domain"/>
    <property type="match status" value="3"/>
</dbReference>
<dbReference type="EMBL" id="RJTM01000116">
    <property type="protein sequence ID" value="RNL82287.1"/>
    <property type="molecule type" value="Genomic_DNA"/>
</dbReference>
<dbReference type="InterPro" id="IPR013320">
    <property type="entry name" value="ConA-like_dom_sf"/>
</dbReference>
<dbReference type="Gene3D" id="2.60.40.10">
    <property type="entry name" value="Immunoglobulins"/>
    <property type="match status" value="3"/>
</dbReference>
<dbReference type="SUPFAM" id="SSF49899">
    <property type="entry name" value="Concanavalin A-like lectins/glucanases"/>
    <property type="match status" value="1"/>
</dbReference>
<organism evidence="3 4">
    <name type="scientific">Sinomicrobium pectinilyticum</name>
    <dbReference type="NCBI Taxonomy" id="1084421"/>
    <lineage>
        <taxon>Bacteria</taxon>
        <taxon>Pseudomonadati</taxon>
        <taxon>Bacteroidota</taxon>
        <taxon>Flavobacteriia</taxon>
        <taxon>Flavobacteriales</taxon>
        <taxon>Flavobacteriaceae</taxon>
        <taxon>Sinomicrobium</taxon>
    </lineage>
</organism>
<accession>A0A3N0E377</accession>
<evidence type="ECO:0000313" key="3">
    <source>
        <dbReference type="EMBL" id="RNL82287.1"/>
    </source>
</evidence>
<dbReference type="GO" id="GO:0005975">
    <property type="term" value="P:carbohydrate metabolic process"/>
    <property type="evidence" value="ECO:0007669"/>
    <property type="project" value="UniProtKB-ARBA"/>
</dbReference>
<sequence>MKTPPALWLLLTGICMFTACNDDDQMPLQAAFETTGTTIAAGDSIVFTDKSSGGPAMWNWTFEGGIPSESVLSGPTIVYDRPGTYTVSLKIANSKDSNTTEKENFITVTYGSLVPDFDADKTTILASQQVKFTDKSGGIAETWKWEFKNENGTTVTATEQHPVVTFMEMGIYNAKLVVSNPETSEVLIKEDYITVLDPNSIEADFTADSYGTYSGGQVAFEDRSAGLATSWSWTFEGGTPSVSSEQNPTITYAVPGKYRVTLTASNEKNTSTLEKEEYIIVIPGENLAAYYPYDGNPSDAGPNHLVVENTGGVTFDGADRKSGNAAVFGGSGALIIPDHPALNFGTSDFSVAVWIKTTDNSKMMVWQESGANGSRDNQTWLRIGDNLTDRLARFAVEDSGGGSIQNAGLNEIPGGLADGGWHHVVCVRKGLSSSIYVDGMLAVQGNAPVVKEVSNEQNFKIGAQEGGIGEYKTFFKGMLDELIIYNKALTDEEITFLSQL</sequence>
<dbReference type="InterPro" id="IPR035986">
    <property type="entry name" value="PKD_dom_sf"/>
</dbReference>
<protein>
    <submittedName>
        <fullName evidence="3">PKD domain-containing protein</fullName>
    </submittedName>
</protein>
<keyword evidence="1" id="KW-0732">Signal</keyword>
<evidence type="ECO:0000259" key="2">
    <source>
        <dbReference type="PROSITE" id="PS50093"/>
    </source>
</evidence>
<gene>
    <name evidence="3" type="ORF">ED312_17580</name>
</gene>
<feature type="domain" description="PKD" evidence="2">
    <location>
        <begin position="201"/>
        <end position="286"/>
    </location>
</feature>
<dbReference type="AlphaFoldDB" id="A0A3N0E377"/>
<dbReference type="InterPro" id="IPR000601">
    <property type="entry name" value="PKD_dom"/>
</dbReference>
<dbReference type="SMART" id="SM00089">
    <property type="entry name" value="PKD"/>
    <property type="match status" value="3"/>
</dbReference>
<dbReference type="OrthoDB" id="1491481at2"/>
<proteinExistence type="predicted"/>
<dbReference type="CDD" id="cd00146">
    <property type="entry name" value="PKD"/>
    <property type="match status" value="3"/>
</dbReference>
<feature type="domain" description="PKD" evidence="2">
    <location>
        <begin position="126"/>
        <end position="180"/>
    </location>
</feature>
<dbReference type="PANTHER" id="PTHR42535:SF2">
    <property type="entry name" value="CHROMOSOME UNDETERMINED SCAFFOLD_146, WHOLE GENOME SHOTGUN SEQUENCE"/>
    <property type="match status" value="1"/>
</dbReference>
<reference evidence="3 4" key="1">
    <citation type="submission" date="2018-10" db="EMBL/GenBank/DDBJ databases">
        <title>Sinomicrobium pectinilyticum sp. nov., a pectinase-producing bacterium isolated from alkaline and saline soil, and emended description of the genus Sinomicrobium.</title>
        <authorList>
            <person name="Cheng B."/>
            <person name="Li C."/>
            <person name="Lai Q."/>
            <person name="Du M."/>
            <person name="Shao Z."/>
            <person name="Xu P."/>
            <person name="Yang C."/>
        </authorList>
    </citation>
    <scope>NUCLEOTIDE SEQUENCE [LARGE SCALE GENOMIC DNA]</scope>
    <source>
        <strain evidence="3 4">5DNS001</strain>
    </source>
</reference>
<comment type="caution">
    <text evidence="3">The sequence shown here is derived from an EMBL/GenBank/DDBJ whole genome shotgun (WGS) entry which is preliminary data.</text>
</comment>
<dbReference type="PROSITE" id="PS50093">
    <property type="entry name" value="PKD"/>
    <property type="match status" value="3"/>
</dbReference>
<dbReference type="PROSITE" id="PS51257">
    <property type="entry name" value="PROKAR_LIPOPROTEIN"/>
    <property type="match status" value="1"/>
</dbReference>
<dbReference type="PANTHER" id="PTHR42535">
    <property type="entry name" value="OOKINETE PROTEIN, PUTATIVE-RELATED"/>
    <property type="match status" value="1"/>
</dbReference>
<dbReference type="InterPro" id="IPR013783">
    <property type="entry name" value="Ig-like_fold"/>
</dbReference>
<dbReference type="Proteomes" id="UP000267469">
    <property type="component" value="Unassembled WGS sequence"/>
</dbReference>
<dbReference type="Gene3D" id="2.60.120.200">
    <property type="match status" value="1"/>
</dbReference>
<dbReference type="GO" id="GO:0004553">
    <property type="term" value="F:hydrolase activity, hydrolyzing O-glycosyl compounds"/>
    <property type="evidence" value="ECO:0007669"/>
    <property type="project" value="UniProtKB-ARBA"/>
</dbReference>